<evidence type="ECO:0000313" key="2">
    <source>
        <dbReference type="EMBL" id="JAC27947.1"/>
    </source>
</evidence>
<feature type="signal peptide" evidence="1">
    <location>
        <begin position="1"/>
        <end position="20"/>
    </location>
</feature>
<reference evidence="2" key="1">
    <citation type="submission" date="2014-03" db="EMBL/GenBank/DDBJ databases">
        <title>The sialotranscriptome of Amblyomma triste, Amblyomma parvum and Amblyomma cajennense ticks, uncovered by 454-based RNA-seq.</title>
        <authorList>
            <person name="Garcia G.R."/>
            <person name="Gardinassi L.G."/>
            <person name="Ribeiro J.M."/>
            <person name="Anatriello E."/>
            <person name="Ferreira B.R."/>
            <person name="Moreira H.N."/>
            <person name="Mafra C."/>
            <person name="Olegario M.M."/>
            <person name="Szabo P.J."/>
            <person name="Miranda-Santos I.K."/>
            <person name="Maruyama S.R."/>
        </authorList>
    </citation>
    <scope>NUCLEOTIDE SEQUENCE</scope>
    <source>
        <strain evidence="2">Mato Grasso do Sul</strain>
        <tissue evidence="2">Salivary glands</tissue>
    </source>
</reference>
<organism evidence="2">
    <name type="scientific">Amblyomma triste</name>
    <name type="common">Neotropical tick</name>
    <dbReference type="NCBI Taxonomy" id="251400"/>
    <lineage>
        <taxon>Eukaryota</taxon>
        <taxon>Metazoa</taxon>
        <taxon>Ecdysozoa</taxon>
        <taxon>Arthropoda</taxon>
        <taxon>Chelicerata</taxon>
        <taxon>Arachnida</taxon>
        <taxon>Acari</taxon>
        <taxon>Parasitiformes</taxon>
        <taxon>Ixodida</taxon>
        <taxon>Ixodoidea</taxon>
        <taxon>Ixodidae</taxon>
        <taxon>Amblyomminae</taxon>
        <taxon>Amblyomma</taxon>
    </lineage>
</organism>
<evidence type="ECO:0000256" key="1">
    <source>
        <dbReference type="SAM" id="SignalP"/>
    </source>
</evidence>
<protein>
    <submittedName>
        <fullName evidence="2">Putative secreted protein</fullName>
    </submittedName>
</protein>
<sequence>MKTALGIVLFAVGFILTVRASGSSRSPAACVGQVCDAYDSQAGCPPPCFCQPYDAGDGTVVSYCITGNGDYGDSGSGGGGGTGIDPNTALMSSTGLAGNLLNTVPYWKLPKIKKPSLPSLPKLNLPKVGLSKVSFGKNLLSKIKRPKFKMPRIG</sequence>
<proteinExistence type="evidence at transcript level"/>
<keyword evidence="1" id="KW-0732">Signal</keyword>
<accession>A0A023G2S8</accession>
<dbReference type="AlphaFoldDB" id="A0A023G2S8"/>
<dbReference type="EMBL" id="GBBM01007471">
    <property type="protein sequence ID" value="JAC27947.1"/>
    <property type="molecule type" value="mRNA"/>
</dbReference>
<name>A0A023G2S8_AMBTT</name>
<feature type="chain" id="PRO_5001516134" evidence="1">
    <location>
        <begin position="21"/>
        <end position="154"/>
    </location>
</feature>